<reference evidence="2" key="1">
    <citation type="submission" date="2022-10" db="EMBL/GenBank/DDBJ databases">
        <title>The complete genomes of actinobacterial strains from the NBC collection.</title>
        <authorList>
            <person name="Joergensen T.S."/>
            <person name="Alvarez Arevalo M."/>
            <person name="Sterndorff E.B."/>
            <person name="Faurdal D."/>
            <person name="Vuksanovic O."/>
            <person name="Mourched A.-S."/>
            <person name="Charusanti P."/>
            <person name="Shaw S."/>
            <person name="Blin K."/>
            <person name="Weber T."/>
        </authorList>
    </citation>
    <scope>NUCLEOTIDE SEQUENCE</scope>
    <source>
        <strain evidence="2">NBC_01393</strain>
    </source>
</reference>
<accession>A0AAU3I6X8</accession>
<evidence type="ECO:0000313" key="2">
    <source>
        <dbReference type="EMBL" id="WTZ13207.1"/>
    </source>
</evidence>
<name>A0AAU3I6X8_9ACTN</name>
<evidence type="ECO:0000256" key="1">
    <source>
        <dbReference type="SAM" id="MobiDB-lite"/>
    </source>
</evidence>
<dbReference type="EMBL" id="CP109546">
    <property type="protein sequence ID" value="WTZ13207.1"/>
    <property type="molecule type" value="Genomic_DNA"/>
</dbReference>
<gene>
    <name evidence="2" type="ORF">OG699_37745</name>
</gene>
<proteinExistence type="predicted"/>
<dbReference type="AlphaFoldDB" id="A0AAU3I6X8"/>
<sequence length="125" mass="13196">MPQQQPGGPWWAGSQQQPYPHQQPVQQTVPPEPQQKAPARAMVAKQDTHCPDCGGSNYFRPVGHPNAMAQCYECGFNPRFQQSTAGLPSGSGGEPATPAKQVASGGLGGRSNYNPSAIIRPDGSV</sequence>
<feature type="region of interest" description="Disordered" evidence="1">
    <location>
        <begin position="1"/>
        <end position="48"/>
    </location>
</feature>
<feature type="compositionally biased region" description="Low complexity" evidence="1">
    <location>
        <begin position="15"/>
        <end position="29"/>
    </location>
</feature>
<organism evidence="2">
    <name type="scientific">Streptomyces sp. NBC_01393</name>
    <dbReference type="NCBI Taxonomy" id="2903851"/>
    <lineage>
        <taxon>Bacteria</taxon>
        <taxon>Bacillati</taxon>
        <taxon>Actinomycetota</taxon>
        <taxon>Actinomycetes</taxon>
        <taxon>Kitasatosporales</taxon>
        <taxon>Streptomycetaceae</taxon>
        <taxon>Streptomyces</taxon>
    </lineage>
</organism>
<feature type="region of interest" description="Disordered" evidence="1">
    <location>
        <begin position="82"/>
        <end position="125"/>
    </location>
</feature>
<protein>
    <submittedName>
        <fullName evidence="2">Uncharacterized protein</fullName>
    </submittedName>
</protein>